<evidence type="ECO:0000313" key="2">
    <source>
        <dbReference type="EMBL" id="MDQ0391772.1"/>
    </source>
</evidence>
<proteinExistence type="predicted"/>
<dbReference type="RefSeq" id="WP_307424630.1">
    <property type="nucleotide sequence ID" value="NZ_JAUSVK010000001.1"/>
</dbReference>
<dbReference type="EMBL" id="JAUSVK010000001">
    <property type="protein sequence ID" value="MDQ0391772.1"/>
    <property type="molecule type" value="Genomic_DNA"/>
</dbReference>
<feature type="signal peptide" evidence="1">
    <location>
        <begin position="1"/>
        <end position="29"/>
    </location>
</feature>
<evidence type="ECO:0008006" key="4">
    <source>
        <dbReference type="Google" id="ProtNLM"/>
    </source>
</evidence>
<evidence type="ECO:0000313" key="3">
    <source>
        <dbReference type="Proteomes" id="UP001237448"/>
    </source>
</evidence>
<keyword evidence="1" id="KW-0732">Signal</keyword>
<feature type="chain" id="PRO_5045055676" description="Lipoprotein" evidence="1">
    <location>
        <begin position="30"/>
        <end position="141"/>
    </location>
</feature>
<accession>A0ABU0FBS3</accession>
<reference evidence="2 3" key="1">
    <citation type="submission" date="2023-07" db="EMBL/GenBank/DDBJ databases">
        <title>Genomic Encyclopedia of Type Strains, Phase IV (KMG-IV): sequencing the most valuable type-strain genomes for metagenomic binning, comparative biology and taxonomic classification.</title>
        <authorList>
            <person name="Goeker M."/>
        </authorList>
    </citation>
    <scope>NUCLEOTIDE SEQUENCE [LARGE SCALE GENOMIC DNA]</scope>
    <source>
        <strain evidence="2 3">DSM 5896</strain>
    </source>
</reference>
<dbReference type="PROSITE" id="PS51318">
    <property type="entry name" value="TAT"/>
    <property type="match status" value="1"/>
</dbReference>
<dbReference type="InterPro" id="IPR006311">
    <property type="entry name" value="TAT_signal"/>
</dbReference>
<evidence type="ECO:0000256" key="1">
    <source>
        <dbReference type="SAM" id="SignalP"/>
    </source>
</evidence>
<comment type="caution">
    <text evidence="2">The sequence shown here is derived from an EMBL/GenBank/DDBJ whole genome shotgun (WGS) entry which is preliminary data.</text>
</comment>
<organism evidence="2 3">
    <name type="scientific">Labrys monachus</name>
    <dbReference type="NCBI Taxonomy" id="217067"/>
    <lineage>
        <taxon>Bacteria</taxon>
        <taxon>Pseudomonadati</taxon>
        <taxon>Pseudomonadota</taxon>
        <taxon>Alphaproteobacteria</taxon>
        <taxon>Hyphomicrobiales</taxon>
        <taxon>Xanthobacteraceae</taxon>
        <taxon>Labrys</taxon>
    </lineage>
</organism>
<sequence length="141" mass="15112">MDMQLRRGTLAAAMLAAAGLAFSGAAALAGPLETTVPRNAAAGLFPVMTYGKSDCGSYPVAELRVTEKPRHGTVTFVKKPFTLGKEAGICSGTRFEVPWLIYQPAVNYVGPDSVSISWKWTLYSNGTIMKYATKDFAITVK</sequence>
<name>A0ABU0FBS3_9HYPH</name>
<protein>
    <recommendedName>
        <fullName evidence="4">Lipoprotein</fullName>
    </recommendedName>
</protein>
<gene>
    <name evidence="2" type="ORF">J3R73_001564</name>
</gene>
<keyword evidence="3" id="KW-1185">Reference proteome</keyword>
<dbReference type="Proteomes" id="UP001237448">
    <property type="component" value="Unassembled WGS sequence"/>
</dbReference>